<evidence type="ECO:0000313" key="3">
    <source>
        <dbReference type="Proteomes" id="UP000461670"/>
    </source>
</evidence>
<protein>
    <submittedName>
        <fullName evidence="2">Uncharacterized protein</fullName>
    </submittedName>
</protein>
<dbReference type="AlphaFoldDB" id="A0A7V8FPN4"/>
<gene>
    <name evidence="2" type="ORF">GAK30_01548</name>
</gene>
<comment type="caution">
    <text evidence="2">The sequence shown here is derived from an EMBL/GenBank/DDBJ whole genome shotgun (WGS) entry which is preliminary data.</text>
</comment>
<keyword evidence="1" id="KW-0472">Membrane</keyword>
<dbReference type="EMBL" id="WNDQ01000017">
    <property type="protein sequence ID" value="KAF1021859.1"/>
    <property type="molecule type" value="Genomic_DNA"/>
</dbReference>
<evidence type="ECO:0000256" key="1">
    <source>
        <dbReference type="SAM" id="Phobius"/>
    </source>
</evidence>
<name>A0A7V8FPN4_9BURK</name>
<accession>A0A7V8FPN4</accession>
<keyword evidence="1" id="KW-1133">Transmembrane helix</keyword>
<proteinExistence type="predicted"/>
<keyword evidence="1" id="KW-0812">Transmembrane</keyword>
<dbReference type="Proteomes" id="UP000461670">
    <property type="component" value="Unassembled WGS sequence"/>
</dbReference>
<feature type="transmembrane region" description="Helical" evidence="1">
    <location>
        <begin position="76"/>
        <end position="97"/>
    </location>
</feature>
<evidence type="ECO:0000313" key="2">
    <source>
        <dbReference type="EMBL" id="KAF1021859.1"/>
    </source>
</evidence>
<sequence>MKTILIAYCLANIAGLALGALHIWNRLRPARRSRQARPATPALHIVGHHGHPARLTRHHLAAILAAHARRETRADLGMRVATLVGIACIAFLLPAIATGLI</sequence>
<reference evidence="3" key="1">
    <citation type="journal article" date="2020" name="MBio">
        <title>Horizontal gene transfer to a defensive symbiont with a reduced genome amongst a multipartite beetle microbiome.</title>
        <authorList>
            <person name="Waterworth S.C."/>
            <person name="Florez L.V."/>
            <person name="Rees E.R."/>
            <person name="Hertweck C."/>
            <person name="Kaltenpoth M."/>
            <person name="Kwan J.C."/>
        </authorList>
    </citation>
    <scope>NUCLEOTIDE SEQUENCE [LARGE SCALE GENOMIC DNA]</scope>
</reference>
<feature type="transmembrane region" description="Helical" evidence="1">
    <location>
        <begin position="6"/>
        <end position="24"/>
    </location>
</feature>
<organism evidence="2 3">
    <name type="scientific">Paracidovorax wautersii</name>
    <dbReference type="NCBI Taxonomy" id="1177982"/>
    <lineage>
        <taxon>Bacteria</taxon>
        <taxon>Pseudomonadati</taxon>
        <taxon>Pseudomonadota</taxon>
        <taxon>Betaproteobacteria</taxon>
        <taxon>Burkholderiales</taxon>
        <taxon>Comamonadaceae</taxon>
        <taxon>Paracidovorax</taxon>
    </lineage>
</organism>